<sequence length="131" mass="14483">MTRVIYVDTSTLVRAALAEHDGEVQRQRMRAHLAAGDRMVSSKLLWLEAERVATRLEVVDGRDGEPVRAYVRGVSLLPLDDDVWRRAHAIRQHVRTLDAIHLATCALAGAELLTSDTQMREVAGALGITCV</sequence>
<feature type="binding site" evidence="6">
    <location>
        <position position="98"/>
    </location>
    <ligand>
        <name>Mg(2+)</name>
        <dbReference type="ChEBI" id="CHEBI:18420"/>
    </ligand>
</feature>
<evidence type="ECO:0000256" key="2">
    <source>
        <dbReference type="ARBA" id="ARBA00022722"/>
    </source>
</evidence>
<dbReference type="GO" id="GO:0000287">
    <property type="term" value="F:magnesium ion binding"/>
    <property type="evidence" value="ECO:0007669"/>
    <property type="project" value="UniProtKB-UniRule"/>
</dbReference>
<keyword evidence="1 6" id="KW-1277">Toxin-antitoxin system</keyword>
<evidence type="ECO:0000259" key="7">
    <source>
        <dbReference type="Pfam" id="PF01850"/>
    </source>
</evidence>
<comment type="caution">
    <text evidence="8">The sequence shown here is derived from an EMBL/GenBank/DDBJ whole genome shotgun (WGS) entry which is preliminary data.</text>
</comment>
<comment type="function">
    <text evidence="6">Toxic component of a toxin-antitoxin (TA) system. An RNase.</text>
</comment>
<keyword evidence="2 6" id="KW-0540">Nuclease</keyword>
<evidence type="ECO:0000256" key="1">
    <source>
        <dbReference type="ARBA" id="ARBA00022649"/>
    </source>
</evidence>
<keyword evidence="9" id="KW-1185">Reference proteome</keyword>
<dbReference type="InterPro" id="IPR029060">
    <property type="entry name" value="PIN-like_dom_sf"/>
</dbReference>
<dbReference type="SUPFAM" id="SSF88723">
    <property type="entry name" value="PIN domain-like"/>
    <property type="match status" value="1"/>
</dbReference>
<protein>
    <recommendedName>
        <fullName evidence="6">Ribonuclease VapC</fullName>
        <shortName evidence="6">RNase VapC</shortName>
        <ecNumber evidence="6">3.1.-.-</ecNumber>
    </recommendedName>
    <alternativeName>
        <fullName evidence="6">Toxin VapC</fullName>
    </alternativeName>
</protein>
<feature type="binding site" evidence="6">
    <location>
        <position position="8"/>
    </location>
    <ligand>
        <name>Mg(2+)</name>
        <dbReference type="ChEBI" id="CHEBI:18420"/>
    </ligand>
</feature>
<dbReference type="EMBL" id="BSEJ01000006">
    <property type="protein sequence ID" value="GLJ61442.1"/>
    <property type="molecule type" value="Genomic_DNA"/>
</dbReference>
<evidence type="ECO:0000313" key="8">
    <source>
        <dbReference type="EMBL" id="GLJ61442.1"/>
    </source>
</evidence>
<dbReference type="Proteomes" id="UP001142462">
    <property type="component" value="Unassembled WGS sequence"/>
</dbReference>
<keyword evidence="4 6" id="KW-0378">Hydrolase</keyword>
<reference evidence="8" key="2">
    <citation type="submission" date="2023-01" db="EMBL/GenBank/DDBJ databases">
        <authorList>
            <person name="Sun Q."/>
            <person name="Evtushenko L."/>
        </authorList>
    </citation>
    <scope>NUCLEOTIDE SEQUENCE</scope>
    <source>
        <strain evidence="8">VKM Ac-1020</strain>
    </source>
</reference>
<dbReference type="InterPro" id="IPR022907">
    <property type="entry name" value="VapC_family"/>
</dbReference>
<comment type="similarity">
    <text evidence="6">Belongs to the PINc/VapC protein family.</text>
</comment>
<keyword evidence="5 6" id="KW-0460">Magnesium</keyword>
<organism evidence="8 9">
    <name type="scientific">Microbacterium barkeri</name>
    <dbReference type="NCBI Taxonomy" id="33917"/>
    <lineage>
        <taxon>Bacteria</taxon>
        <taxon>Bacillati</taxon>
        <taxon>Actinomycetota</taxon>
        <taxon>Actinomycetes</taxon>
        <taxon>Micrococcales</taxon>
        <taxon>Microbacteriaceae</taxon>
        <taxon>Microbacterium</taxon>
    </lineage>
</organism>
<keyword evidence="6" id="KW-0800">Toxin</keyword>
<evidence type="ECO:0000256" key="5">
    <source>
        <dbReference type="ARBA" id="ARBA00022842"/>
    </source>
</evidence>
<dbReference type="Gene3D" id="3.40.50.1010">
    <property type="entry name" value="5'-nuclease"/>
    <property type="match status" value="1"/>
</dbReference>
<proteinExistence type="inferred from homology"/>
<accession>A0A9W6H2L6</accession>
<feature type="domain" description="PIN" evidence="7">
    <location>
        <begin position="5"/>
        <end position="124"/>
    </location>
</feature>
<dbReference type="GO" id="GO:0016787">
    <property type="term" value="F:hydrolase activity"/>
    <property type="evidence" value="ECO:0007669"/>
    <property type="project" value="UniProtKB-KW"/>
</dbReference>
<dbReference type="EC" id="3.1.-.-" evidence="6"/>
<evidence type="ECO:0000256" key="3">
    <source>
        <dbReference type="ARBA" id="ARBA00022723"/>
    </source>
</evidence>
<reference evidence="8" key="1">
    <citation type="journal article" date="2014" name="Int. J. Syst. Evol. Microbiol.">
        <title>Complete genome sequence of Corynebacterium casei LMG S-19264T (=DSM 44701T), isolated from a smear-ripened cheese.</title>
        <authorList>
            <consortium name="US DOE Joint Genome Institute (JGI-PGF)"/>
            <person name="Walter F."/>
            <person name="Albersmeier A."/>
            <person name="Kalinowski J."/>
            <person name="Ruckert C."/>
        </authorList>
    </citation>
    <scope>NUCLEOTIDE SEQUENCE</scope>
    <source>
        <strain evidence="8">VKM Ac-1020</strain>
    </source>
</reference>
<name>A0A9W6H2L6_9MICO</name>
<evidence type="ECO:0000256" key="4">
    <source>
        <dbReference type="ARBA" id="ARBA00022801"/>
    </source>
</evidence>
<dbReference type="GO" id="GO:0004540">
    <property type="term" value="F:RNA nuclease activity"/>
    <property type="evidence" value="ECO:0007669"/>
    <property type="project" value="InterPro"/>
</dbReference>
<dbReference type="InterPro" id="IPR002716">
    <property type="entry name" value="PIN_dom"/>
</dbReference>
<comment type="cofactor">
    <cofactor evidence="6">
        <name>Mg(2+)</name>
        <dbReference type="ChEBI" id="CHEBI:18420"/>
    </cofactor>
</comment>
<evidence type="ECO:0000313" key="9">
    <source>
        <dbReference type="Proteomes" id="UP001142462"/>
    </source>
</evidence>
<evidence type="ECO:0000256" key="6">
    <source>
        <dbReference type="HAMAP-Rule" id="MF_00265"/>
    </source>
</evidence>
<dbReference type="AlphaFoldDB" id="A0A9W6H2L6"/>
<dbReference type="GO" id="GO:0090729">
    <property type="term" value="F:toxin activity"/>
    <property type="evidence" value="ECO:0007669"/>
    <property type="project" value="UniProtKB-KW"/>
</dbReference>
<dbReference type="Pfam" id="PF01850">
    <property type="entry name" value="PIN"/>
    <property type="match status" value="1"/>
</dbReference>
<dbReference type="RefSeq" id="WP_271173151.1">
    <property type="nucleotide sequence ID" value="NZ_BSEJ01000006.1"/>
</dbReference>
<keyword evidence="3 6" id="KW-0479">Metal-binding</keyword>
<gene>
    <name evidence="6" type="primary">vapC</name>
    <name evidence="8" type="ORF">GCM10017576_15710</name>
</gene>
<dbReference type="HAMAP" id="MF_00265">
    <property type="entry name" value="VapC_Nob1"/>
    <property type="match status" value="1"/>
</dbReference>